<evidence type="ECO:0000256" key="1">
    <source>
        <dbReference type="ARBA" id="ARBA00001968"/>
    </source>
</evidence>
<comment type="subcellular location">
    <subcellularLocation>
        <location evidence="4">Cytoplasm</location>
    </subcellularLocation>
</comment>
<evidence type="ECO:0000256" key="2">
    <source>
        <dbReference type="ARBA" id="ARBA00022801"/>
    </source>
</evidence>
<proteinExistence type="inferred from homology"/>
<dbReference type="CDD" id="cd00555">
    <property type="entry name" value="Maf"/>
    <property type="match status" value="1"/>
</dbReference>
<dbReference type="SUPFAM" id="SSF52972">
    <property type="entry name" value="ITPase-like"/>
    <property type="match status" value="1"/>
</dbReference>
<keyword evidence="3 4" id="KW-0546">Nucleotide metabolism</keyword>
<dbReference type="EMBL" id="CP015519">
    <property type="protein sequence ID" value="APG27847.1"/>
    <property type="molecule type" value="Genomic_DNA"/>
</dbReference>
<feature type="active site" description="Proton acceptor" evidence="4">
    <location>
        <position position="84"/>
    </location>
</feature>
<dbReference type="STRING" id="1842532.A7E78_08375"/>
<reference evidence="5 6" key="1">
    <citation type="journal article" date="2017" name="Genome Announc.">
        <title>Complete Genome Sequences of Two Acetylene-Fermenting Pelobacter acetylenicus Strains.</title>
        <authorList>
            <person name="Sutton J.M."/>
            <person name="Baesman S.M."/>
            <person name="Fierst J.L."/>
            <person name="Poret-Peterson A.T."/>
            <person name="Oremland R.S."/>
            <person name="Dunlap D.S."/>
            <person name="Akob D.M."/>
        </authorList>
    </citation>
    <scope>NUCLEOTIDE SEQUENCE [LARGE SCALE GENOMIC DNA]</scope>
    <source>
        <strain evidence="5 6">SFB93</strain>
    </source>
</reference>
<dbReference type="InterPro" id="IPR003697">
    <property type="entry name" value="Maf-like"/>
</dbReference>
<dbReference type="PANTHER" id="PTHR43213:SF5">
    <property type="entry name" value="BIFUNCTIONAL DTTP_UTP PYROPHOSPHATASE_METHYLTRANSFERASE PROTEIN-RELATED"/>
    <property type="match status" value="1"/>
</dbReference>
<dbReference type="GO" id="GO:0036218">
    <property type="term" value="F:dTTP diphosphatase activity"/>
    <property type="evidence" value="ECO:0007669"/>
    <property type="project" value="RHEA"/>
</dbReference>
<evidence type="ECO:0000313" key="6">
    <source>
        <dbReference type="Proteomes" id="UP000182517"/>
    </source>
</evidence>
<comment type="function">
    <text evidence="4">Nucleoside triphosphate pyrophosphatase that hydrolyzes dTTP and UTP. May have a dual role in cell division arrest and in preventing the incorporation of modified nucleotides into cellular nucleic acids.</text>
</comment>
<dbReference type="KEGG" id="pef:A7E78_08375"/>
<dbReference type="RefSeq" id="WP_072283811.1">
    <property type="nucleotide sequence ID" value="NZ_CP015519.1"/>
</dbReference>
<name>A0A1L3GPI4_9BACT</name>
<feature type="site" description="Important for substrate specificity" evidence="4">
    <location>
        <position position="25"/>
    </location>
</feature>
<dbReference type="Pfam" id="PF02545">
    <property type="entry name" value="Maf"/>
    <property type="match status" value="1"/>
</dbReference>
<evidence type="ECO:0000256" key="3">
    <source>
        <dbReference type="ARBA" id="ARBA00023080"/>
    </source>
</evidence>
<feature type="site" description="Important for substrate specificity" evidence="4">
    <location>
        <position position="169"/>
    </location>
</feature>
<dbReference type="GO" id="GO:0005737">
    <property type="term" value="C:cytoplasm"/>
    <property type="evidence" value="ECO:0007669"/>
    <property type="project" value="UniProtKB-SubCell"/>
</dbReference>
<dbReference type="NCBIfam" id="TIGR00172">
    <property type="entry name" value="maf"/>
    <property type="match status" value="1"/>
</dbReference>
<sequence length="211" mass="23013">MSPANESPLYDPETPLLILASASPRRKDLLSSLGIDFQVVPSQAAETLLANESPRQHVMRLSREKALEVARRKEVPGRWFLGSDTVVLRDETILGKPADAREASTMLHSLSGRSHQVLSGYAIYDRITEKMEVEAVTTRVRFKELTDREIAGYIATGEPFGKAGSYAIQGIGAFMIPAIEGSYSNVVGLPLCEVVAALERLGALRLFANAE</sequence>
<gene>
    <name evidence="5" type="ORF">A7E78_08375</name>
</gene>
<dbReference type="Gene3D" id="3.90.950.10">
    <property type="match status" value="1"/>
</dbReference>
<comment type="catalytic activity">
    <reaction evidence="4">
        <text>dTTP + H2O = dTMP + diphosphate + H(+)</text>
        <dbReference type="Rhea" id="RHEA:28534"/>
        <dbReference type="ChEBI" id="CHEBI:15377"/>
        <dbReference type="ChEBI" id="CHEBI:15378"/>
        <dbReference type="ChEBI" id="CHEBI:33019"/>
        <dbReference type="ChEBI" id="CHEBI:37568"/>
        <dbReference type="ChEBI" id="CHEBI:63528"/>
        <dbReference type="EC" id="3.6.1.9"/>
    </reaction>
</comment>
<evidence type="ECO:0000313" key="5">
    <source>
        <dbReference type="EMBL" id="APG27847.1"/>
    </source>
</evidence>
<dbReference type="OrthoDB" id="9807767at2"/>
<accession>A0A1L3GPI4</accession>
<feature type="site" description="Important for substrate specificity" evidence="4">
    <location>
        <position position="85"/>
    </location>
</feature>
<comment type="similarity">
    <text evidence="4">Belongs to the Maf family. YhdE subfamily.</text>
</comment>
<comment type="catalytic activity">
    <reaction evidence="4">
        <text>UTP + H2O = UMP + diphosphate + H(+)</text>
        <dbReference type="Rhea" id="RHEA:29395"/>
        <dbReference type="ChEBI" id="CHEBI:15377"/>
        <dbReference type="ChEBI" id="CHEBI:15378"/>
        <dbReference type="ChEBI" id="CHEBI:33019"/>
        <dbReference type="ChEBI" id="CHEBI:46398"/>
        <dbReference type="ChEBI" id="CHEBI:57865"/>
        <dbReference type="EC" id="3.6.1.9"/>
    </reaction>
</comment>
<dbReference type="AlphaFoldDB" id="A0A1L3GPI4"/>
<dbReference type="InterPro" id="IPR029001">
    <property type="entry name" value="ITPase-like_fam"/>
</dbReference>
<keyword evidence="4" id="KW-0963">Cytoplasm</keyword>
<dbReference type="PANTHER" id="PTHR43213">
    <property type="entry name" value="BIFUNCTIONAL DTTP/UTP PYROPHOSPHATASE/METHYLTRANSFERASE PROTEIN-RELATED"/>
    <property type="match status" value="1"/>
</dbReference>
<protein>
    <recommendedName>
        <fullName evidence="4">dTTP/UTP pyrophosphatase</fullName>
        <shortName evidence="4">dTTPase/UTPase</shortName>
        <ecNumber evidence="4">3.6.1.9</ecNumber>
    </recommendedName>
    <alternativeName>
        <fullName evidence="4">Nucleoside triphosphate pyrophosphatase</fullName>
    </alternativeName>
    <alternativeName>
        <fullName evidence="4">Nucleotide pyrophosphatase</fullName>
        <shortName evidence="4">Nucleotide PPase</shortName>
    </alternativeName>
</protein>
<comment type="caution">
    <text evidence="4">Lacks conserved residue(s) required for the propagation of feature annotation.</text>
</comment>
<dbReference type="PIRSF" id="PIRSF006305">
    <property type="entry name" value="Maf"/>
    <property type="match status" value="1"/>
</dbReference>
<organism evidence="5 6">
    <name type="scientific">Syntrophotalea acetylenivorans</name>
    <dbReference type="NCBI Taxonomy" id="1842532"/>
    <lineage>
        <taxon>Bacteria</taxon>
        <taxon>Pseudomonadati</taxon>
        <taxon>Thermodesulfobacteriota</taxon>
        <taxon>Desulfuromonadia</taxon>
        <taxon>Desulfuromonadales</taxon>
        <taxon>Syntrophotaleaceae</taxon>
        <taxon>Syntrophotalea</taxon>
    </lineage>
</organism>
<dbReference type="HAMAP" id="MF_00528">
    <property type="entry name" value="Maf"/>
    <property type="match status" value="1"/>
</dbReference>
<keyword evidence="2 4" id="KW-0378">Hydrolase</keyword>
<dbReference type="GO" id="GO:0009117">
    <property type="term" value="P:nucleotide metabolic process"/>
    <property type="evidence" value="ECO:0007669"/>
    <property type="project" value="UniProtKB-KW"/>
</dbReference>
<dbReference type="EC" id="3.6.1.9" evidence="4"/>
<comment type="cofactor">
    <cofactor evidence="1 4">
        <name>a divalent metal cation</name>
        <dbReference type="ChEBI" id="CHEBI:60240"/>
    </cofactor>
</comment>
<evidence type="ECO:0000256" key="4">
    <source>
        <dbReference type="HAMAP-Rule" id="MF_00528"/>
    </source>
</evidence>
<keyword evidence="6" id="KW-1185">Reference proteome</keyword>
<dbReference type="Proteomes" id="UP000182517">
    <property type="component" value="Chromosome"/>
</dbReference>
<dbReference type="GO" id="GO:0036221">
    <property type="term" value="F:UTP diphosphatase activity"/>
    <property type="evidence" value="ECO:0007669"/>
    <property type="project" value="RHEA"/>
</dbReference>